<dbReference type="PANTHER" id="PTHR46018">
    <property type="entry name" value="ZINC PHOSPHODIESTERASE ELAC PROTEIN 1"/>
    <property type="match status" value="1"/>
</dbReference>
<keyword evidence="4" id="KW-1185">Reference proteome</keyword>
<dbReference type="EMBL" id="AZAJ01000001">
    <property type="protein sequence ID" value="ETA69392.1"/>
    <property type="molecule type" value="Genomic_DNA"/>
</dbReference>
<dbReference type="GO" id="GO:0042781">
    <property type="term" value="F:3'-tRNA processing endoribonuclease activity"/>
    <property type="evidence" value="ECO:0007669"/>
    <property type="project" value="TreeGrafter"/>
</dbReference>
<evidence type="ECO:0000313" key="4">
    <source>
        <dbReference type="Proteomes" id="UP000019483"/>
    </source>
</evidence>
<sequence>MKITFLGTGTGIPQDGRVQSGVLLDTGKNLLLFDCGCGVLGRIHESGYEHKDIDAIIITHLHLDHVGDILALIKANWLLGKTDMRIYGPQGTKEWFEKTLDVYDYLRDRFTVEITELSPEEEFIPQGTEGNCNCNIRSAKTAHTDNSLAYRIESSHKTVVYTGDTEPCQEVMELAEDADVLIHECSFPLGFPMTNHTTPDLLTLMMDEYPLTAKKLYLTHLYPQMQGRYREATDHIRKYYKGEVIIAKDLMVVEIQDD</sequence>
<dbReference type="Proteomes" id="UP000019483">
    <property type="component" value="Unassembled WGS sequence"/>
</dbReference>
<comment type="caution">
    <text evidence="3">The sequence shown here is derived from an EMBL/GenBank/DDBJ whole genome shotgun (WGS) entry which is preliminary data.</text>
</comment>
<evidence type="ECO:0000259" key="2">
    <source>
        <dbReference type="SMART" id="SM00849"/>
    </source>
</evidence>
<organism evidence="3 4">
    <name type="scientific">Methanolobus tindarius DSM 2278</name>
    <dbReference type="NCBI Taxonomy" id="1090322"/>
    <lineage>
        <taxon>Archaea</taxon>
        <taxon>Methanobacteriati</taxon>
        <taxon>Methanobacteriota</taxon>
        <taxon>Stenosarchaea group</taxon>
        <taxon>Methanomicrobia</taxon>
        <taxon>Methanosarcinales</taxon>
        <taxon>Methanosarcinaceae</taxon>
        <taxon>Methanolobus</taxon>
    </lineage>
</organism>
<dbReference type="Gene3D" id="3.60.15.10">
    <property type="entry name" value="Ribonuclease Z/Hydroxyacylglutathione hydrolase-like"/>
    <property type="match status" value="1"/>
</dbReference>
<dbReference type="OrthoDB" id="73420at2157"/>
<dbReference type="CDD" id="cd07719">
    <property type="entry name" value="arylsulfatase_AtsA-like_MBL-fold"/>
    <property type="match status" value="1"/>
</dbReference>
<evidence type="ECO:0000256" key="1">
    <source>
        <dbReference type="ARBA" id="ARBA00022801"/>
    </source>
</evidence>
<dbReference type="InterPro" id="IPR044094">
    <property type="entry name" value="AtsA-like_MBL-fold"/>
</dbReference>
<protein>
    <submittedName>
        <fullName evidence="3">Metal-dependent hydrolase, beta-lactamase superfamily III</fullName>
    </submittedName>
</protein>
<reference evidence="3 4" key="1">
    <citation type="submission" date="2013-08" db="EMBL/GenBank/DDBJ databases">
        <authorList>
            <consortium name="DOE Joint Genome Institute"/>
            <person name="Eisen J."/>
            <person name="Huntemann M."/>
            <person name="Han J."/>
            <person name="Chen A."/>
            <person name="Kyrpides N."/>
            <person name="Mavromatis K."/>
            <person name="Markowitz V."/>
            <person name="Palaniappan K."/>
            <person name="Ivanova N."/>
            <person name="Schaumberg A."/>
            <person name="Pati A."/>
            <person name="Liolios K."/>
            <person name="Nordberg H.P."/>
            <person name="Cantor M.N."/>
            <person name="Hua S.X."/>
            <person name="Woyke T."/>
        </authorList>
    </citation>
    <scope>NUCLEOTIDE SEQUENCE [LARGE SCALE GENOMIC DNA]</scope>
    <source>
        <strain evidence="3 4">DSM 2278</strain>
    </source>
</reference>
<dbReference type="InterPro" id="IPR036866">
    <property type="entry name" value="RibonucZ/Hydroxyglut_hydro"/>
</dbReference>
<evidence type="ECO:0000313" key="3">
    <source>
        <dbReference type="EMBL" id="ETA69392.1"/>
    </source>
</evidence>
<dbReference type="SUPFAM" id="SSF56281">
    <property type="entry name" value="Metallo-hydrolase/oxidoreductase"/>
    <property type="match status" value="1"/>
</dbReference>
<dbReference type="SMART" id="SM00849">
    <property type="entry name" value="Lactamase_B"/>
    <property type="match status" value="1"/>
</dbReference>
<feature type="domain" description="Metallo-beta-lactamase" evidence="2">
    <location>
        <begin position="18"/>
        <end position="220"/>
    </location>
</feature>
<accession>W9E0A9</accession>
<name>W9E0A9_METTI</name>
<dbReference type="STRING" id="1090322.MettiDRAFT_2890"/>
<proteinExistence type="predicted"/>
<dbReference type="PANTHER" id="PTHR46018:SF3">
    <property type="entry name" value="ARYLSULFATASE"/>
    <property type="match status" value="1"/>
</dbReference>
<dbReference type="AlphaFoldDB" id="W9E0A9"/>
<dbReference type="RefSeq" id="WP_023846524.1">
    <property type="nucleotide sequence ID" value="NZ_AZAJ01000001.1"/>
</dbReference>
<keyword evidence="1 3" id="KW-0378">Hydrolase</keyword>
<dbReference type="InterPro" id="IPR001279">
    <property type="entry name" value="Metallo-B-lactamas"/>
</dbReference>
<dbReference type="Pfam" id="PF23023">
    <property type="entry name" value="Anti-Pycsar_Apyc1"/>
    <property type="match status" value="1"/>
</dbReference>
<gene>
    <name evidence="3" type="ORF">MettiDRAFT_2890</name>
</gene>